<dbReference type="Gene3D" id="3.30.870.10">
    <property type="entry name" value="Endonuclease Chain A"/>
    <property type="match status" value="2"/>
</dbReference>
<proteinExistence type="predicted"/>
<dbReference type="RefSeq" id="WP_136723596.1">
    <property type="nucleotide sequence ID" value="NZ_SUMC01000009.1"/>
</dbReference>
<evidence type="ECO:0000313" key="8">
    <source>
        <dbReference type="Proteomes" id="UP000305778"/>
    </source>
</evidence>
<evidence type="ECO:0000256" key="5">
    <source>
        <dbReference type="SAM" id="MobiDB-lite"/>
    </source>
</evidence>
<evidence type="ECO:0000256" key="3">
    <source>
        <dbReference type="ARBA" id="ARBA00022801"/>
    </source>
</evidence>
<dbReference type="PROSITE" id="PS50035">
    <property type="entry name" value="PLD"/>
    <property type="match status" value="1"/>
</dbReference>
<dbReference type="PANTHER" id="PTHR18896:SF76">
    <property type="entry name" value="PHOSPHOLIPASE"/>
    <property type="match status" value="1"/>
</dbReference>
<keyword evidence="3" id="KW-0378">Hydrolase</keyword>
<dbReference type="CDD" id="cd09105">
    <property type="entry name" value="PLDc_vPLD1_2_like_2"/>
    <property type="match status" value="1"/>
</dbReference>
<dbReference type="Proteomes" id="UP000305778">
    <property type="component" value="Unassembled WGS sequence"/>
</dbReference>
<dbReference type="GO" id="GO:0004630">
    <property type="term" value="F:phospholipase D activity"/>
    <property type="evidence" value="ECO:0007669"/>
    <property type="project" value="UniProtKB-EC"/>
</dbReference>
<comment type="catalytic activity">
    <reaction evidence="1">
        <text>a 1,2-diacyl-sn-glycero-3-phosphocholine + H2O = a 1,2-diacyl-sn-glycero-3-phosphate + choline + H(+)</text>
        <dbReference type="Rhea" id="RHEA:14445"/>
        <dbReference type="ChEBI" id="CHEBI:15354"/>
        <dbReference type="ChEBI" id="CHEBI:15377"/>
        <dbReference type="ChEBI" id="CHEBI:15378"/>
        <dbReference type="ChEBI" id="CHEBI:57643"/>
        <dbReference type="ChEBI" id="CHEBI:58608"/>
        <dbReference type="EC" id="3.1.4.4"/>
    </reaction>
</comment>
<evidence type="ECO:0000256" key="4">
    <source>
        <dbReference type="ARBA" id="ARBA00023098"/>
    </source>
</evidence>
<name>A0A4U0SMZ8_9ACTN</name>
<dbReference type="SMART" id="SM00155">
    <property type="entry name" value="PLDc"/>
    <property type="match status" value="2"/>
</dbReference>
<dbReference type="InterPro" id="IPR025202">
    <property type="entry name" value="PLD-like_dom"/>
</dbReference>
<dbReference type="Pfam" id="PF13091">
    <property type="entry name" value="PLDc_2"/>
    <property type="match status" value="1"/>
</dbReference>
<dbReference type="InterPro" id="IPR001736">
    <property type="entry name" value="PLipase_D/transphosphatidylase"/>
</dbReference>
<accession>A0A4U0SMZ8</accession>
<dbReference type="AlphaFoldDB" id="A0A4U0SMZ8"/>
<dbReference type="SUPFAM" id="SSF56024">
    <property type="entry name" value="Phospholipase D/nuclease"/>
    <property type="match status" value="2"/>
</dbReference>
<sequence>MELTDWLLAPGERGNPATRLDRRRPDGGSWSTGNQVRPLVHGAVYFAELLAAVRAQRAGDLLLFTDWRGDPDEPLGGPGSEIGRVLCEAAARDVIVKGLVWRSHLDRFQFSERENLHLGEEINAAGGECLLDMRVRPGGSHHQKFVVLRHPGRPERDIAFVGGIDLCHSRNDDAAHEGDPLTQPFAAAYGSRPPWHDVQLAIHGPAVGDVEATFRERWEDPAPLSRSPLVRLRELLHHEDTTADPLPPQLPDPEPRGTHTVQLLRTYPARIHGYDFAPDGERSIARSYQKVLRRARSLVYLEDQYLWSTDVTACFAEALAANPGLRLIAVIPSQPDQDGRISMPMNLLGRISALNLLHRAGGDRVAVYGVENHSGNPVYVHAKVCVIDDVWASVGSDNFNRRSWTHDSELSCAVVDETQDSREPLDPGGLGDGARTYARDLRLELAREHLDRSDPEGLCDPTEAFRAFAELAAALDAWHAGGRQGPRPPGRLRAYRTPQLSPVTTALVTPLYRLLADPDGRPLPLRRHNTY</sequence>
<feature type="region of interest" description="Disordered" evidence="5">
    <location>
        <begin position="9"/>
        <end position="33"/>
    </location>
</feature>
<keyword evidence="2" id="KW-0677">Repeat</keyword>
<dbReference type="OrthoDB" id="8828485at2"/>
<dbReference type="GO" id="GO:0009395">
    <property type="term" value="P:phospholipid catabolic process"/>
    <property type="evidence" value="ECO:0007669"/>
    <property type="project" value="TreeGrafter"/>
</dbReference>
<evidence type="ECO:0000256" key="2">
    <source>
        <dbReference type="ARBA" id="ARBA00022737"/>
    </source>
</evidence>
<reference evidence="7 8" key="1">
    <citation type="submission" date="2019-04" db="EMBL/GenBank/DDBJ databases">
        <title>Streptomyces oryziradicis sp. nov., a novel actinomycete isolated from rhizosphere soil of rice (Oryza sativa L.).</title>
        <authorList>
            <person name="Li C."/>
        </authorList>
    </citation>
    <scope>NUCLEOTIDE SEQUENCE [LARGE SCALE GENOMIC DNA]</scope>
    <source>
        <strain evidence="7 8">NEAU-C40</strain>
    </source>
</reference>
<protein>
    <submittedName>
        <fullName evidence="7">Phospholipase</fullName>
    </submittedName>
</protein>
<comment type="caution">
    <text evidence="7">The sequence shown here is derived from an EMBL/GenBank/DDBJ whole genome shotgun (WGS) entry which is preliminary data.</text>
</comment>
<keyword evidence="8" id="KW-1185">Reference proteome</keyword>
<gene>
    <name evidence="7" type="ORF">FCI23_12530</name>
</gene>
<keyword evidence="4" id="KW-0443">Lipid metabolism</keyword>
<organism evidence="7 8">
    <name type="scientific">Actinacidiphila oryziradicis</name>
    <dbReference type="NCBI Taxonomy" id="2571141"/>
    <lineage>
        <taxon>Bacteria</taxon>
        <taxon>Bacillati</taxon>
        <taxon>Actinomycetota</taxon>
        <taxon>Actinomycetes</taxon>
        <taxon>Kitasatosporales</taxon>
        <taxon>Streptomycetaceae</taxon>
        <taxon>Actinacidiphila</taxon>
    </lineage>
</organism>
<evidence type="ECO:0000259" key="6">
    <source>
        <dbReference type="PROSITE" id="PS50035"/>
    </source>
</evidence>
<dbReference type="PANTHER" id="PTHR18896">
    <property type="entry name" value="PHOSPHOLIPASE D"/>
    <property type="match status" value="1"/>
</dbReference>
<dbReference type="EMBL" id="SUMC01000009">
    <property type="protein sequence ID" value="TKA11182.1"/>
    <property type="molecule type" value="Genomic_DNA"/>
</dbReference>
<feature type="domain" description="PLD phosphodiesterase" evidence="6">
    <location>
        <begin position="376"/>
        <end position="403"/>
    </location>
</feature>
<evidence type="ECO:0000256" key="1">
    <source>
        <dbReference type="ARBA" id="ARBA00000798"/>
    </source>
</evidence>
<dbReference type="InterPro" id="IPR015679">
    <property type="entry name" value="PLipase_D_fam"/>
</dbReference>
<evidence type="ECO:0000313" key="7">
    <source>
        <dbReference type="EMBL" id="TKA11182.1"/>
    </source>
</evidence>